<feature type="region of interest" description="Disordered" evidence="1">
    <location>
        <begin position="168"/>
        <end position="224"/>
    </location>
</feature>
<dbReference type="Proteomes" id="UP000315295">
    <property type="component" value="Unassembled WGS sequence"/>
</dbReference>
<protein>
    <submittedName>
        <fullName evidence="2">Uncharacterized protein</fullName>
    </submittedName>
</protein>
<comment type="caution">
    <text evidence="2">The sequence shown here is derived from an EMBL/GenBank/DDBJ whole genome shotgun (WGS) entry which is preliminary data.</text>
</comment>
<dbReference type="EMBL" id="VIEB01000058">
    <property type="protein sequence ID" value="TQE09369.1"/>
    <property type="molecule type" value="Genomic_DNA"/>
</dbReference>
<reference evidence="2 3" key="1">
    <citation type="journal article" date="2019" name="G3 (Bethesda)">
        <title>Sequencing of a Wild Apple (Malus baccata) Genome Unravels the Differences Between Cultivated and Wild Apple Species Regarding Disease Resistance and Cold Tolerance.</title>
        <authorList>
            <person name="Chen X."/>
        </authorList>
    </citation>
    <scope>NUCLEOTIDE SEQUENCE [LARGE SCALE GENOMIC DNA]</scope>
    <source>
        <strain evidence="3">cv. Shandingzi</strain>
        <tissue evidence="2">Leaves</tissue>
    </source>
</reference>
<gene>
    <name evidence="2" type="ORF">C1H46_005006</name>
</gene>
<keyword evidence="3" id="KW-1185">Reference proteome</keyword>
<organism evidence="2 3">
    <name type="scientific">Malus baccata</name>
    <name type="common">Siberian crab apple</name>
    <name type="synonym">Pyrus baccata</name>
    <dbReference type="NCBI Taxonomy" id="106549"/>
    <lineage>
        <taxon>Eukaryota</taxon>
        <taxon>Viridiplantae</taxon>
        <taxon>Streptophyta</taxon>
        <taxon>Embryophyta</taxon>
        <taxon>Tracheophyta</taxon>
        <taxon>Spermatophyta</taxon>
        <taxon>Magnoliopsida</taxon>
        <taxon>eudicotyledons</taxon>
        <taxon>Gunneridae</taxon>
        <taxon>Pentapetalae</taxon>
        <taxon>rosids</taxon>
        <taxon>fabids</taxon>
        <taxon>Rosales</taxon>
        <taxon>Rosaceae</taxon>
        <taxon>Amygdaloideae</taxon>
        <taxon>Maleae</taxon>
        <taxon>Malus</taxon>
    </lineage>
</organism>
<evidence type="ECO:0000256" key="1">
    <source>
        <dbReference type="SAM" id="MobiDB-lite"/>
    </source>
</evidence>
<evidence type="ECO:0000313" key="3">
    <source>
        <dbReference type="Proteomes" id="UP000315295"/>
    </source>
</evidence>
<accession>A0A540NEA6</accession>
<dbReference type="AlphaFoldDB" id="A0A540NEA6"/>
<feature type="compositionally biased region" description="Basic and acidic residues" evidence="1">
    <location>
        <begin position="198"/>
        <end position="218"/>
    </location>
</feature>
<sequence>MTLPAPQRRHSQPFTLWRWFQIDSRGDDAKYCSPHVAKTATAADPCRYDLGFSQGILGIDTLSLSDSRTAPVTLLYKEACAPKLAMFCLPRPKIKSFIFKDGGGLEVDDGDTNEEVSIPKIPCLKPMSYRHRSADVAVLATGDAISGIVPGRGAKPCVEFHGEPWKPNSDLNKGIGRECQRNGDGSVIGRHGGGGDSKAGESKRLGGRGSDSEKKIGGEGEDEGEFEFEIVVAVNLEERDE</sequence>
<name>A0A540NEA6_MALBA</name>
<evidence type="ECO:0000313" key="2">
    <source>
        <dbReference type="EMBL" id="TQE09369.1"/>
    </source>
</evidence>
<proteinExistence type="predicted"/>